<evidence type="ECO:0000256" key="2">
    <source>
        <dbReference type="SAM" id="SignalP"/>
    </source>
</evidence>
<evidence type="ECO:0000256" key="1">
    <source>
        <dbReference type="SAM" id="MobiDB-lite"/>
    </source>
</evidence>
<keyword evidence="2" id="KW-0732">Signal</keyword>
<keyword evidence="4" id="KW-1185">Reference proteome</keyword>
<accession>A0AAD5XVQ4</accession>
<organism evidence="3 4">
    <name type="scientific">Clydaea vesicula</name>
    <dbReference type="NCBI Taxonomy" id="447962"/>
    <lineage>
        <taxon>Eukaryota</taxon>
        <taxon>Fungi</taxon>
        <taxon>Fungi incertae sedis</taxon>
        <taxon>Chytridiomycota</taxon>
        <taxon>Chytridiomycota incertae sedis</taxon>
        <taxon>Chytridiomycetes</taxon>
        <taxon>Lobulomycetales</taxon>
        <taxon>Lobulomycetaceae</taxon>
        <taxon>Clydaea</taxon>
    </lineage>
</organism>
<feature type="region of interest" description="Disordered" evidence="1">
    <location>
        <begin position="28"/>
        <end position="58"/>
    </location>
</feature>
<feature type="compositionally biased region" description="Low complexity" evidence="1">
    <location>
        <begin position="39"/>
        <end position="56"/>
    </location>
</feature>
<name>A0AAD5XVQ4_9FUNG</name>
<reference evidence="3" key="1">
    <citation type="submission" date="2020-05" db="EMBL/GenBank/DDBJ databases">
        <title>Phylogenomic resolution of chytrid fungi.</title>
        <authorList>
            <person name="Stajich J.E."/>
            <person name="Amses K."/>
            <person name="Simmons R."/>
            <person name="Seto K."/>
            <person name="Myers J."/>
            <person name="Bonds A."/>
            <person name="Quandt C.A."/>
            <person name="Barry K."/>
            <person name="Liu P."/>
            <person name="Grigoriev I."/>
            <person name="Longcore J.E."/>
            <person name="James T.Y."/>
        </authorList>
    </citation>
    <scope>NUCLEOTIDE SEQUENCE</scope>
    <source>
        <strain evidence="3">JEL0476</strain>
    </source>
</reference>
<feature type="chain" id="PRO_5042286155" evidence="2">
    <location>
        <begin position="18"/>
        <end position="191"/>
    </location>
</feature>
<protein>
    <submittedName>
        <fullName evidence="3">Uncharacterized protein</fullName>
    </submittedName>
</protein>
<gene>
    <name evidence="3" type="ORF">HK099_008686</name>
</gene>
<dbReference type="EMBL" id="JADGJW010000986">
    <property type="protein sequence ID" value="KAJ3208600.1"/>
    <property type="molecule type" value="Genomic_DNA"/>
</dbReference>
<comment type="caution">
    <text evidence="3">The sequence shown here is derived from an EMBL/GenBank/DDBJ whole genome shotgun (WGS) entry which is preliminary data.</text>
</comment>
<dbReference type="Proteomes" id="UP001211065">
    <property type="component" value="Unassembled WGS sequence"/>
</dbReference>
<sequence>MKAALIASSFLASSVLAQTFEATTSDITAIPGAPTAEASPSSTKRSRQSRTSSVSPAESSFLTSSVPIVPIETTAFSPAPETTFIPIVNEAPTPVALFQPSEIPPSCNSNPNVNGLQITNDLYFLNSNNSNFLTSPDSKNLALPASITNVYFYVKDVNKVDYTIYTLKSNGKNCSISTQQFVQYIQNFDAM</sequence>
<feature type="signal peptide" evidence="2">
    <location>
        <begin position="1"/>
        <end position="17"/>
    </location>
</feature>
<proteinExistence type="predicted"/>
<evidence type="ECO:0000313" key="4">
    <source>
        <dbReference type="Proteomes" id="UP001211065"/>
    </source>
</evidence>
<dbReference type="AlphaFoldDB" id="A0AAD5XVQ4"/>
<evidence type="ECO:0000313" key="3">
    <source>
        <dbReference type="EMBL" id="KAJ3208600.1"/>
    </source>
</evidence>